<keyword evidence="2" id="KW-1185">Reference proteome</keyword>
<dbReference type="HOGENOM" id="CLU_2425849_0_0_7"/>
<evidence type="ECO:0000313" key="2">
    <source>
        <dbReference type="Proteomes" id="UP000006431"/>
    </source>
</evidence>
<dbReference type="STRING" id="929558.SMGD1_0183"/>
<dbReference type="PATRIC" id="fig|929558.5.peg.185"/>
<organism evidence="1 2">
    <name type="scientific">Sulfurimonas gotlandica (strain DSM 19862 / JCM 16533 / GD1)</name>
    <dbReference type="NCBI Taxonomy" id="929558"/>
    <lineage>
        <taxon>Bacteria</taxon>
        <taxon>Pseudomonadati</taxon>
        <taxon>Campylobacterota</taxon>
        <taxon>Epsilonproteobacteria</taxon>
        <taxon>Campylobacterales</taxon>
        <taxon>Sulfurimonadaceae</taxon>
        <taxon>Sulfurimonas</taxon>
    </lineage>
</organism>
<name>B6BLQ1_SULGG</name>
<protein>
    <submittedName>
        <fullName evidence="1">Uncharacterized protein</fullName>
    </submittedName>
</protein>
<accession>H1FSX4</accession>
<accession>B6BLQ1</accession>
<evidence type="ECO:0000313" key="1">
    <source>
        <dbReference type="EMBL" id="EHP28710.1"/>
    </source>
</evidence>
<comment type="caution">
    <text evidence="1">The sequence shown here is derived from an EMBL/GenBank/DDBJ whole genome shotgun (WGS) entry which is preliminary data.</text>
</comment>
<dbReference type="Proteomes" id="UP000006431">
    <property type="component" value="Unassembled WGS sequence"/>
</dbReference>
<dbReference type="AlphaFoldDB" id="B6BLQ1"/>
<dbReference type="EMBL" id="AFRZ01000001">
    <property type="protein sequence ID" value="EHP28710.1"/>
    <property type="molecule type" value="Genomic_DNA"/>
</dbReference>
<gene>
    <name evidence="1" type="ORF">SMGD1_0183</name>
</gene>
<proteinExistence type="predicted"/>
<sequence>MKVLSVLLSFLFVSYLDAEIKWIPIEPIELKKSSEPNIRISDKQIREFQPVKKIVENAKVIHQLLDNKHNEEKKKSDTKKNWYIIKNMENN</sequence>
<reference evidence="1 2" key="1">
    <citation type="journal article" date="2012" name="Proc. Natl. Acad. Sci. U.S.A.">
        <title>Genome and physiology of a model Epsilonproteobacterium responsible for sulfide detoxification in marine oxygen depletion zones.</title>
        <authorList>
            <person name="Grote J."/>
            <person name="Schott T."/>
            <person name="Bruckner C.G."/>
            <person name="Glockner F.O."/>
            <person name="Jost G."/>
            <person name="Teeling H."/>
            <person name="Labrenz M."/>
            <person name="Jurgens K."/>
        </authorList>
    </citation>
    <scope>NUCLEOTIDE SEQUENCE [LARGE SCALE GENOMIC DNA]</scope>
    <source>
        <strain evidence="1 2">GD1</strain>
    </source>
</reference>
<dbReference type="RefSeq" id="WP_008338398.1">
    <property type="nucleotide sequence ID" value="NZ_AFRZ01000001.1"/>
</dbReference>